<dbReference type="Pfam" id="PF00196">
    <property type="entry name" value="GerE"/>
    <property type="match status" value="1"/>
</dbReference>
<evidence type="ECO:0000256" key="3">
    <source>
        <dbReference type="ARBA" id="ARBA00023163"/>
    </source>
</evidence>
<dbReference type="Gene3D" id="3.30.450.80">
    <property type="entry name" value="Transcription factor LuxR-like, autoinducer-binding domain"/>
    <property type="match status" value="1"/>
</dbReference>
<evidence type="ECO:0000256" key="1">
    <source>
        <dbReference type="ARBA" id="ARBA00023015"/>
    </source>
</evidence>
<dbReference type="Pfam" id="PF03472">
    <property type="entry name" value="Autoind_bind"/>
    <property type="match status" value="1"/>
</dbReference>
<dbReference type="SUPFAM" id="SSF46894">
    <property type="entry name" value="C-terminal effector domain of the bipartite response regulators"/>
    <property type="match status" value="1"/>
</dbReference>
<evidence type="ECO:0000259" key="4">
    <source>
        <dbReference type="PROSITE" id="PS50043"/>
    </source>
</evidence>
<feature type="domain" description="HTH luxR-type" evidence="4">
    <location>
        <begin position="177"/>
        <end position="242"/>
    </location>
</feature>
<organism evidence="5 6">
    <name type="scientific">Methylocella tundrae</name>
    <dbReference type="NCBI Taxonomy" id="227605"/>
    <lineage>
        <taxon>Bacteria</taxon>
        <taxon>Pseudomonadati</taxon>
        <taxon>Pseudomonadota</taxon>
        <taxon>Alphaproteobacteria</taxon>
        <taxon>Hyphomicrobiales</taxon>
        <taxon>Beijerinckiaceae</taxon>
        <taxon>Methylocella</taxon>
    </lineage>
</organism>
<dbReference type="PANTHER" id="PTHR44688">
    <property type="entry name" value="DNA-BINDING TRANSCRIPTIONAL ACTIVATOR DEVR_DOSR"/>
    <property type="match status" value="1"/>
</dbReference>
<dbReference type="GO" id="GO:0006355">
    <property type="term" value="P:regulation of DNA-templated transcription"/>
    <property type="evidence" value="ECO:0007669"/>
    <property type="project" value="InterPro"/>
</dbReference>
<name>A0A4U8YW97_METTU</name>
<dbReference type="InterPro" id="IPR036693">
    <property type="entry name" value="TF_LuxR_autoind-bd_dom_sf"/>
</dbReference>
<gene>
    <name evidence="5" type="ORF">MTUNDRAET4_0147</name>
</gene>
<dbReference type="EMBL" id="LR536450">
    <property type="protein sequence ID" value="VFU07040.1"/>
    <property type="molecule type" value="Genomic_DNA"/>
</dbReference>
<dbReference type="InterPro" id="IPR036388">
    <property type="entry name" value="WH-like_DNA-bd_sf"/>
</dbReference>
<dbReference type="RefSeq" id="WP_341264196.1">
    <property type="nucleotide sequence ID" value="NZ_CP139089.1"/>
</dbReference>
<dbReference type="InterPro" id="IPR005143">
    <property type="entry name" value="TF_LuxR_autoind-bd_dom"/>
</dbReference>
<dbReference type="SUPFAM" id="SSF75516">
    <property type="entry name" value="Pheromone-binding domain of LuxR-like quorum-sensing transcription factors"/>
    <property type="match status" value="1"/>
</dbReference>
<keyword evidence="2" id="KW-0238">DNA-binding</keyword>
<dbReference type="PRINTS" id="PR00038">
    <property type="entry name" value="HTHLUXR"/>
</dbReference>
<dbReference type="PANTHER" id="PTHR44688:SF16">
    <property type="entry name" value="DNA-BINDING TRANSCRIPTIONAL ACTIVATOR DEVR_DOSR"/>
    <property type="match status" value="1"/>
</dbReference>
<dbReference type="Gene3D" id="1.10.10.10">
    <property type="entry name" value="Winged helix-like DNA-binding domain superfamily/Winged helix DNA-binding domain"/>
    <property type="match status" value="1"/>
</dbReference>
<evidence type="ECO:0000313" key="6">
    <source>
        <dbReference type="Proteomes" id="UP000294360"/>
    </source>
</evidence>
<dbReference type="PROSITE" id="PS50043">
    <property type="entry name" value="HTH_LUXR_2"/>
    <property type="match status" value="1"/>
</dbReference>
<proteinExistence type="predicted"/>
<sequence>MMANLDGVDIRTMLQLEADLTDQTLDGFIGFIREHYGLANIAYLCPSFPGRSVLDPYAHMTYSEAWTKHYKAHKYTFIDPAVTVGARSVLPVDWARLPREGKKVQRLFGEAKDAGVGHQGLTIPVRGPTNSHWALFVATSSESDPEWSGRRYELMRDLVHVAHYVHQRAFQLHAKELPVDLNVVTKREIEALEWSAEGKTLEDIAILMRISAETVKSHLDSARFKLQAINRVHAVTKAIRAGLIR</sequence>
<evidence type="ECO:0000313" key="5">
    <source>
        <dbReference type="EMBL" id="VFU07040.1"/>
    </source>
</evidence>
<keyword evidence="1" id="KW-0805">Transcription regulation</keyword>
<dbReference type="AlphaFoldDB" id="A0A4U8YW97"/>
<dbReference type="InterPro" id="IPR000792">
    <property type="entry name" value="Tscrpt_reg_LuxR_C"/>
</dbReference>
<dbReference type="Proteomes" id="UP000294360">
    <property type="component" value="Chromosome"/>
</dbReference>
<dbReference type="InterPro" id="IPR016032">
    <property type="entry name" value="Sig_transdc_resp-reg_C-effctor"/>
</dbReference>
<dbReference type="GO" id="GO:0003677">
    <property type="term" value="F:DNA binding"/>
    <property type="evidence" value="ECO:0007669"/>
    <property type="project" value="UniProtKB-KW"/>
</dbReference>
<dbReference type="CDD" id="cd06170">
    <property type="entry name" value="LuxR_C_like"/>
    <property type="match status" value="1"/>
</dbReference>
<dbReference type="KEGG" id="mtun:MTUNDRAET4_0147"/>
<keyword evidence="3" id="KW-0804">Transcription</keyword>
<accession>A0A4U8YW97</accession>
<dbReference type="SMART" id="SM00421">
    <property type="entry name" value="HTH_LUXR"/>
    <property type="match status" value="1"/>
</dbReference>
<reference evidence="5 6" key="1">
    <citation type="submission" date="2019-03" db="EMBL/GenBank/DDBJ databases">
        <authorList>
            <person name="Kox A.R. M."/>
        </authorList>
    </citation>
    <scope>NUCLEOTIDE SEQUENCE [LARGE SCALE GENOMIC DNA]</scope>
    <source>
        <strain evidence="5">MTUNDRAET4 annotated genome</strain>
    </source>
</reference>
<protein>
    <submittedName>
        <fullName evidence="5">Transcriptional regulator, LuxR family</fullName>
    </submittedName>
</protein>
<evidence type="ECO:0000256" key="2">
    <source>
        <dbReference type="ARBA" id="ARBA00023125"/>
    </source>
</evidence>